<dbReference type="AlphaFoldDB" id="W4EPK9"/>
<evidence type="ECO:0000313" key="2">
    <source>
        <dbReference type="EMBL" id="ETT81942.1"/>
    </source>
</evidence>
<dbReference type="InterPro" id="IPR019734">
    <property type="entry name" value="TPR_rpt"/>
</dbReference>
<dbReference type="RefSeq" id="WP_038188568.1">
    <property type="nucleotide sequence ID" value="NZ_ASQA01000035.1"/>
</dbReference>
<comment type="caution">
    <text evidence="2">The sequence shown here is derived from an EMBL/GenBank/DDBJ whole genome shotgun (WGS) entry which is preliminary data.</text>
</comment>
<dbReference type="InterPro" id="IPR018708">
    <property type="entry name" value="DUF2225"/>
</dbReference>
<dbReference type="InterPro" id="IPR011990">
    <property type="entry name" value="TPR-like_helical_dom_sf"/>
</dbReference>
<accession>W4EPK9</accession>
<dbReference type="eggNOG" id="COG1655">
    <property type="taxonomic scope" value="Bacteria"/>
</dbReference>
<protein>
    <submittedName>
        <fullName evidence="2">Uncharacterized protein</fullName>
    </submittedName>
</protein>
<name>W4EPK9_9BACL</name>
<keyword evidence="3" id="KW-1185">Reference proteome</keyword>
<dbReference type="EMBL" id="ASQA01000035">
    <property type="protein sequence ID" value="ETT81942.1"/>
    <property type="molecule type" value="Genomic_DNA"/>
</dbReference>
<feature type="repeat" description="TPR" evidence="1">
    <location>
        <begin position="171"/>
        <end position="204"/>
    </location>
</feature>
<keyword evidence="1" id="KW-0802">TPR repeat</keyword>
<dbReference type="SUPFAM" id="SSF48452">
    <property type="entry name" value="TPR-like"/>
    <property type="match status" value="1"/>
</dbReference>
<proteinExistence type="predicted"/>
<evidence type="ECO:0000313" key="3">
    <source>
        <dbReference type="Proteomes" id="UP000019062"/>
    </source>
</evidence>
<dbReference type="PROSITE" id="PS50005">
    <property type="entry name" value="TPR"/>
    <property type="match status" value="1"/>
</dbReference>
<sequence>MEISPYYEKQIDCIHCKKKFKTIKVRSKFIKVSNNESDFHPLYENDFNPLLYNAFVCEHCGFSFTEDFTKYFGPGISEEIDQKISLHWKKHSFDKERTIDDALQVYKLALVCGHIKKEKHITLAGLALRTAWLYRTLDNKELENRFMLIARNQYIDAFSNGDHNGTSMSEVRVIYLIAELSRRLGEREEAIRYFSRVIEKQRSSNETKIIEMAKEQWQTMRLENEMTERTKVL</sequence>
<dbReference type="Proteomes" id="UP000019062">
    <property type="component" value="Unassembled WGS sequence"/>
</dbReference>
<organism evidence="2 3">
    <name type="scientific">Viridibacillus arenosi FSL R5-213</name>
    <dbReference type="NCBI Taxonomy" id="1227360"/>
    <lineage>
        <taxon>Bacteria</taxon>
        <taxon>Bacillati</taxon>
        <taxon>Bacillota</taxon>
        <taxon>Bacilli</taxon>
        <taxon>Bacillales</taxon>
        <taxon>Caryophanaceae</taxon>
        <taxon>Viridibacillus</taxon>
    </lineage>
</organism>
<reference evidence="2 3" key="1">
    <citation type="journal article" date="2014" name="BMC Genomics">
        <title>Genomic comparison of sporeforming bacilli isolated from milk.</title>
        <authorList>
            <person name="Moreno Switt A.I."/>
            <person name="Andrus A.D."/>
            <person name="Ranieri M.L."/>
            <person name="Orsi R.H."/>
            <person name="Ivy R."/>
            <person name="den Bakker H.C."/>
            <person name="Martin N.H."/>
            <person name="Wiedmann M."/>
            <person name="Boor K.J."/>
        </authorList>
    </citation>
    <scope>NUCLEOTIDE SEQUENCE [LARGE SCALE GENOMIC DNA]</scope>
    <source>
        <strain evidence="2 3">FSL R5-213</strain>
    </source>
</reference>
<gene>
    <name evidence="2" type="ORF">C176_17261</name>
</gene>
<dbReference type="PATRIC" id="fig|1227360.4.peg.3509"/>
<evidence type="ECO:0000256" key="1">
    <source>
        <dbReference type="PROSITE-ProRule" id="PRU00339"/>
    </source>
</evidence>
<dbReference type="Pfam" id="PF09986">
    <property type="entry name" value="DUF2225"/>
    <property type="match status" value="1"/>
</dbReference>